<feature type="transmembrane region" description="Helical" evidence="1">
    <location>
        <begin position="26"/>
        <end position="47"/>
    </location>
</feature>
<keyword evidence="1" id="KW-0812">Transmembrane</keyword>
<sequence length="88" mass="10344">MKRLNELFSFSFMISALINRGCRVNWMGYIAGIFFFLYAFSTVFLIYSHKQETGSYKQAFKKYSGDLFVILCPFILWIIFTIIDAIIN</sequence>
<name>R7H6C8_9BACT</name>
<reference evidence="2" key="1">
    <citation type="submission" date="2012-11" db="EMBL/GenBank/DDBJ databases">
        <title>Dependencies among metagenomic species, viruses, plasmids and units of genetic variation.</title>
        <authorList>
            <person name="Nielsen H.B."/>
            <person name="Almeida M."/>
            <person name="Juncker A.S."/>
            <person name="Rasmussen S."/>
            <person name="Li J."/>
            <person name="Sunagawa S."/>
            <person name="Plichta D."/>
            <person name="Gautier L."/>
            <person name="Le Chatelier E."/>
            <person name="Peletier E."/>
            <person name="Bonde I."/>
            <person name="Nielsen T."/>
            <person name="Manichanh C."/>
            <person name="Arumugam M."/>
            <person name="Batto J."/>
            <person name="Santos M.B.Q.D."/>
            <person name="Blom N."/>
            <person name="Borruel N."/>
            <person name="Burgdorf K.S."/>
            <person name="Boumezbeur F."/>
            <person name="Casellas F."/>
            <person name="Dore J."/>
            <person name="Guarner F."/>
            <person name="Hansen T."/>
            <person name="Hildebrand F."/>
            <person name="Kaas R.S."/>
            <person name="Kennedy S."/>
            <person name="Kristiansen K."/>
            <person name="Kultima J.R."/>
            <person name="Leonard P."/>
            <person name="Levenez F."/>
            <person name="Lund O."/>
            <person name="Moumen B."/>
            <person name="Le Paslier D."/>
            <person name="Pons N."/>
            <person name="Pedersen O."/>
            <person name="Prifti E."/>
            <person name="Qin J."/>
            <person name="Raes J."/>
            <person name="Tap J."/>
            <person name="Tims S."/>
            <person name="Ussery D.W."/>
            <person name="Yamada T."/>
            <person name="MetaHit consortium"/>
            <person name="Renault P."/>
            <person name="Sicheritz-Ponten T."/>
            <person name="Bork P."/>
            <person name="Wang J."/>
            <person name="Brunak S."/>
            <person name="Ehrlich S.D."/>
        </authorList>
    </citation>
    <scope>NUCLEOTIDE SEQUENCE [LARGE SCALE GENOMIC DNA]</scope>
</reference>
<evidence type="ECO:0000313" key="3">
    <source>
        <dbReference type="Proteomes" id="UP000018072"/>
    </source>
</evidence>
<accession>R7H6C8</accession>
<keyword evidence="1" id="KW-0472">Membrane</keyword>
<organism evidence="2 3">
    <name type="scientific">Leyella stercorea CAG:629</name>
    <dbReference type="NCBI Taxonomy" id="1263103"/>
    <lineage>
        <taxon>Bacteria</taxon>
        <taxon>Pseudomonadati</taxon>
        <taxon>Bacteroidota</taxon>
        <taxon>Bacteroidia</taxon>
        <taxon>Bacteroidales</taxon>
        <taxon>Prevotellaceae</taxon>
        <taxon>Leyella</taxon>
    </lineage>
</organism>
<gene>
    <name evidence="2" type="ORF">BN741_00204</name>
</gene>
<proteinExistence type="predicted"/>
<dbReference type="STRING" id="1263103.BN741_00204"/>
<protein>
    <submittedName>
        <fullName evidence="2">Uncharacterized protein</fullName>
    </submittedName>
</protein>
<dbReference type="AlphaFoldDB" id="R7H6C8"/>
<keyword evidence="1" id="KW-1133">Transmembrane helix</keyword>
<dbReference type="EMBL" id="CBIT010000248">
    <property type="protein sequence ID" value="CDE34563.1"/>
    <property type="molecule type" value="Genomic_DNA"/>
</dbReference>
<comment type="caution">
    <text evidence="2">The sequence shown here is derived from an EMBL/GenBank/DDBJ whole genome shotgun (WGS) entry which is preliminary data.</text>
</comment>
<feature type="transmembrane region" description="Helical" evidence="1">
    <location>
        <begin position="67"/>
        <end position="87"/>
    </location>
</feature>
<evidence type="ECO:0000313" key="2">
    <source>
        <dbReference type="EMBL" id="CDE34563.1"/>
    </source>
</evidence>
<dbReference type="Proteomes" id="UP000018072">
    <property type="component" value="Unassembled WGS sequence"/>
</dbReference>
<evidence type="ECO:0000256" key="1">
    <source>
        <dbReference type="SAM" id="Phobius"/>
    </source>
</evidence>